<feature type="region of interest" description="Disordered" evidence="1">
    <location>
        <begin position="39"/>
        <end position="59"/>
    </location>
</feature>
<protein>
    <submittedName>
        <fullName evidence="2">Uncharacterized protein</fullName>
    </submittedName>
</protein>
<dbReference type="AlphaFoldDB" id="A0AAW2IWV0"/>
<evidence type="ECO:0000256" key="1">
    <source>
        <dbReference type="SAM" id="MobiDB-lite"/>
    </source>
</evidence>
<accession>A0AAW2IWV0</accession>
<feature type="non-terminal residue" evidence="2">
    <location>
        <position position="59"/>
    </location>
</feature>
<reference evidence="2" key="2">
    <citation type="journal article" date="2024" name="Plant">
        <title>Genomic evolution and insights into agronomic trait innovations of Sesamum species.</title>
        <authorList>
            <person name="Miao H."/>
            <person name="Wang L."/>
            <person name="Qu L."/>
            <person name="Liu H."/>
            <person name="Sun Y."/>
            <person name="Le M."/>
            <person name="Wang Q."/>
            <person name="Wei S."/>
            <person name="Zheng Y."/>
            <person name="Lin W."/>
            <person name="Duan Y."/>
            <person name="Cao H."/>
            <person name="Xiong S."/>
            <person name="Wang X."/>
            <person name="Wei L."/>
            <person name="Li C."/>
            <person name="Ma Q."/>
            <person name="Ju M."/>
            <person name="Zhao R."/>
            <person name="Li G."/>
            <person name="Mu C."/>
            <person name="Tian Q."/>
            <person name="Mei H."/>
            <person name="Zhang T."/>
            <person name="Gao T."/>
            <person name="Zhang H."/>
        </authorList>
    </citation>
    <scope>NUCLEOTIDE SEQUENCE</scope>
    <source>
        <strain evidence="2">G02</strain>
    </source>
</reference>
<reference evidence="2" key="1">
    <citation type="submission" date="2020-06" db="EMBL/GenBank/DDBJ databases">
        <authorList>
            <person name="Li T."/>
            <person name="Hu X."/>
            <person name="Zhang T."/>
            <person name="Song X."/>
            <person name="Zhang H."/>
            <person name="Dai N."/>
            <person name="Sheng W."/>
            <person name="Hou X."/>
            <person name="Wei L."/>
        </authorList>
    </citation>
    <scope>NUCLEOTIDE SEQUENCE</scope>
    <source>
        <strain evidence="2">G02</strain>
        <tissue evidence="2">Leaf</tissue>
    </source>
</reference>
<evidence type="ECO:0000313" key="2">
    <source>
        <dbReference type="EMBL" id="KAL0286764.1"/>
    </source>
</evidence>
<name>A0AAW2IWV0_SESRA</name>
<dbReference type="EMBL" id="JACGWJ010000925">
    <property type="protein sequence ID" value="KAL0286764.1"/>
    <property type="molecule type" value="Genomic_DNA"/>
</dbReference>
<organism evidence="2">
    <name type="scientific">Sesamum radiatum</name>
    <name type="common">Black benniseed</name>
    <dbReference type="NCBI Taxonomy" id="300843"/>
    <lineage>
        <taxon>Eukaryota</taxon>
        <taxon>Viridiplantae</taxon>
        <taxon>Streptophyta</taxon>
        <taxon>Embryophyta</taxon>
        <taxon>Tracheophyta</taxon>
        <taxon>Spermatophyta</taxon>
        <taxon>Magnoliopsida</taxon>
        <taxon>eudicotyledons</taxon>
        <taxon>Gunneridae</taxon>
        <taxon>Pentapetalae</taxon>
        <taxon>asterids</taxon>
        <taxon>lamiids</taxon>
        <taxon>Lamiales</taxon>
        <taxon>Pedaliaceae</taxon>
        <taxon>Sesamum</taxon>
    </lineage>
</organism>
<proteinExistence type="predicted"/>
<sequence length="59" mass="6727">MYEFWLSTTWSRWRQEALYNSQGSCPTCDLETVLESEMAQSGRSFLQPSQPPHNSGTLG</sequence>
<gene>
    <name evidence="2" type="ORF">Sradi_7139800</name>
</gene>
<comment type="caution">
    <text evidence="2">The sequence shown here is derived from an EMBL/GenBank/DDBJ whole genome shotgun (WGS) entry which is preliminary data.</text>
</comment>